<evidence type="ECO:0000256" key="1">
    <source>
        <dbReference type="SAM" id="MobiDB-lite"/>
    </source>
</evidence>
<feature type="region of interest" description="Disordered" evidence="1">
    <location>
        <begin position="51"/>
        <end position="108"/>
    </location>
</feature>
<organism evidence="3 4">
    <name type="scientific">Actinomadura pelletieri DSM 43383</name>
    <dbReference type="NCBI Taxonomy" id="1120940"/>
    <lineage>
        <taxon>Bacteria</taxon>
        <taxon>Bacillati</taxon>
        <taxon>Actinomycetota</taxon>
        <taxon>Actinomycetes</taxon>
        <taxon>Streptosporangiales</taxon>
        <taxon>Thermomonosporaceae</taxon>
        <taxon>Actinomadura</taxon>
    </lineage>
</organism>
<sequence>MRSSGPVPGARPGWARSAWFRAAGYGGAALLAVAAVVVLLMPLMDGGKRGTTTGASTPAVPSGGRSVVPGGTVPVTPTGSAPSRDRGGEPYPGGRAGGPPLPDQGRSAALAPCPRGSAYYRAVPGGVDVVVGVSAGGAIRAELFLRGGGTPESRQATVRGRGSHTFHFRGAAPRLVQRVKVTAISVGVAMRTCYARAVA</sequence>
<comment type="caution">
    <text evidence="3">The sequence shown here is derived from an EMBL/GenBank/DDBJ whole genome shotgun (WGS) entry which is preliminary data.</text>
</comment>
<evidence type="ECO:0000313" key="3">
    <source>
        <dbReference type="EMBL" id="RKS67803.1"/>
    </source>
</evidence>
<keyword evidence="4" id="KW-1185">Reference proteome</keyword>
<feature type="compositionally biased region" description="Low complexity" evidence="1">
    <location>
        <begin position="58"/>
        <end position="82"/>
    </location>
</feature>
<keyword evidence="2" id="KW-0812">Transmembrane</keyword>
<dbReference type="EMBL" id="RBWU01000009">
    <property type="protein sequence ID" value="RKS67803.1"/>
    <property type="molecule type" value="Genomic_DNA"/>
</dbReference>
<gene>
    <name evidence="3" type="ORF">BZB76_6755</name>
</gene>
<proteinExistence type="predicted"/>
<accession>A0A495Q913</accession>
<dbReference type="OrthoDB" id="3477965at2"/>
<dbReference type="RefSeq" id="WP_121438417.1">
    <property type="nucleotide sequence ID" value="NZ_RBWU01000009.1"/>
</dbReference>
<protein>
    <submittedName>
        <fullName evidence="3">Uncharacterized protein</fullName>
    </submittedName>
</protein>
<evidence type="ECO:0000256" key="2">
    <source>
        <dbReference type="SAM" id="Phobius"/>
    </source>
</evidence>
<reference evidence="3 4" key="1">
    <citation type="submission" date="2018-10" db="EMBL/GenBank/DDBJ databases">
        <title>Genomic Encyclopedia of Archaeal and Bacterial Type Strains, Phase II (KMG-II): from individual species to whole genera.</title>
        <authorList>
            <person name="Goeker M."/>
        </authorList>
    </citation>
    <scope>NUCLEOTIDE SEQUENCE [LARGE SCALE GENOMIC DNA]</scope>
    <source>
        <strain evidence="3 4">DSM 43383</strain>
    </source>
</reference>
<evidence type="ECO:0000313" key="4">
    <source>
        <dbReference type="Proteomes" id="UP000274601"/>
    </source>
</evidence>
<dbReference type="Proteomes" id="UP000274601">
    <property type="component" value="Unassembled WGS sequence"/>
</dbReference>
<keyword evidence="2" id="KW-0472">Membrane</keyword>
<feature type="transmembrane region" description="Helical" evidence="2">
    <location>
        <begin position="20"/>
        <end position="41"/>
    </location>
</feature>
<name>A0A495Q913_9ACTN</name>
<keyword evidence="2" id="KW-1133">Transmembrane helix</keyword>
<dbReference type="AlphaFoldDB" id="A0A495Q913"/>